<comment type="caution">
    <text evidence="1">The sequence shown here is derived from an EMBL/GenBank/DDBJ whole genome shotgun (WGS) entry which is preliminary data.</text>
</comment>
<dbReference type="AlphaFoldDB" id="A0A0L1JJG7"/>
<reference evidence="1 2" key="1">
    <citation type="journal article" date="2015" name="Int. J. Syst. Evol. Microbiol.">
        <title>Aestuariivita atlantica sp. nov., isolated from deep sea sediment of the Atlantic Ocean.</title>
        <authorList>
            <person name="Li G."/>
            <person name="Lai Q."/>
            <person name="Du Y."/>
            <person name="Liu X."/>
            <person name="Sun F."/>
            <person name="Shao Z."/>
        </authorList>
    </citation>
    <scope>NUCLEOTIDE SEQUENCE [LARGE SCALE GENOMIC DNA]</scope>
    <source>
        <strain evidence="1 2">22II-S11-z3</strain>
    </source>
</reference>
<evidence type="ECO:0000313" key="1">
    <source>
        <dbReference type="EMBL" id="KNG91896.1"/>
    </source>
</evidence>
<accession>A0A0L1JJG7</accession>
<dbReference type="EMBL" id="AQQZ01000024">
    <property type="protein sequence ID" value="KNG91896.1"/>
    <property type="molecule type" value="Genomic_DNA"/>
</dbReference>
<protein>
    <submittedName>
        <fullName evidence="1">Uncharacterized protein</fullName>
    </submittedName>
</protein>
<proteinExistence type="predicted"/>
<sequence length="132" mass="15353">MQATLENMGVSRLAEACPRVADLARPVRDTMNRVGRRKVRCKIGKVCLRRSYRQIIQIHHPDRPVRRDNELPYMQVPVQHRTTLRHWTSRDPAQGRFVREAKPRADAKQRIIGREVRHAGLMQGGDCLQQRA</sequence>
<keyword evidence="2" id="KW-1185">Reference proteome</keyword>
<organism evidence="1 2">
    <name type="scientific">Pseudaestuariivita atlantica</name>
    <dbReference type="NCBI Taxonomy" id="1317121"/>
    <lineage>
        <taxon>Bacteria</taxon>
        <taxon>Pseudomonadati</taxon>
        <taxon>Pseudomonadota</taxon>
        <taxon>Alphaproteobacteria</taxon>
        <taxon>Rhodobacterales</taxon>
        <taxon>Paracoccaceae</taxon>
        <taxon>Pseudaestuariivita</taxon>
    </lineage>
</organism>
<dbReference type="Proteomes" id="UP000036938">
    <property type="component" value="Unassembled WGS sequence"/>
</dbReference>
<name>A0A0L1JJG7_9RHOB</name>
<evidence type="ECO:0000313" key="2">
    <source>
        <dbReference type="Proteomes" id="UP000036938"/>
    </source>
</evidence>
<dbReference type="STRING" id="1317121.ATO11_20300"/>
<gene>
    <name evidence="1" type="ORF">ATO11_20300</name>
</gene>